<evidence type="ECO:0000313" key="3">
    <source>
        <dbReference type="EMBL" id="CAG2241121.1"/>
    </source>
</evidence>
<feature type="region of interest" description="Disordered" evidence="1">
    <location>
        <begin position="178"/>
        <end position="205"/>
    </location>
</feature>
<dbReference type="SUPFAM" id="SSF50156">
    <property type="entry name" value="PDZ domain-like"/>
    <property type="match status" value="1"/>
</dbReference>
<dbReference type="CDD" id="cd06746">
    <property type="entry name" value="PDZ_SHANK1_3-like"/>
    <property type="match status" value="1"/>
</dbReference>
<proteinExistence type="predicted"/>
<dbReference type="PANTHER" id="PTHR24135:SF28">
    <property type="entry name" value="LD13733P"/>
    <property type="match status" value="1"/>
</dbReference>
<dbReference type="InterPro" id="IPR036034">
    <property type="entry name" value="PDZ_sf"/>
</dbReference>
<dbReference type="GO" id="GO:0035255">
    <property type="term" value="F:ionotropic glutamate receptor binding"/>
    <property type="evidence" value="ECO:0007669"/>
    <property type="project" value="TreeGrafter"/>
</dbReference>
<feature type="compositionally biased region" description="Basic and acidic residues" evidence="1">
    <location>
        <begin position="937"/>
        <end position="948"/>
    </location>
</feature>
<dbReference type="Pfam" id="PF00595">
    <property type="entry name" value="PDZ"/>
    <property type="match status" value="1"/>
</dbReference>
<dbReference type="OrthoDB" id="445896at2759"/>
<dbReference type="GO" id="GO:0045211">
    <property type="term" value="C:postsynaptic membrane"/>
    <property type="evidence" value="ECO:0007669"/>
    <property type="project" value="TreeGrafter"/>
</dbReference>
<feature type="compositionally biased region" description="Low complexity" evidence="1">
    <location>
        <begin position="853"/>
        <end position="866"/>
    </location>
</feature>
<feature type="compositionally biased region" description="Low complexity" evidence="1">
    <location>
        <begin position="990"/>
        <end position="1006"/>
    </location>
</feature>
<feature type="region of interest" description="Disordered" evidence="1">
    <location>
        <begin position="123"/>
        <end position="159"/>
    </location>
</feature>
<dbReference type="Proteomes" id="UP000683360">
    <property type="component" value="Unassembled WGS sequence"/>
</dbReference>
<feature type="compositionally biased region" description="Pro residues" evidence="1">
    <location>
        <begin position="959"/>
        <end position="972"/>
    </location>
</feature>
<feature type="region of interest" description="Disordered" evidence="1">
    <location>
        <begin position="596"/>
        <end position="630"/>
    </location>
</feature>
<dbReference type="GO" id="GO:0014069">
    <property type="term" value="C:postsynaptic density"/>
    <property type="evidence" value="ECO:0007669"/>
    <property type="project" value="TreeGrafter"/>
</dbReference>
<name>A0A8S3UIQ2_MYTED</name>
<keyword evidence="4" id="KW-1185">Reference proteome</keyword>
<organism evidence="3 4">
    <name type="scientific">Mytilus edulis</name>
    <name type="common">Blue mussel</name>
    <dbReference type="NCBI Taxonomy" id="6550"/>
    <lineage>
        <taxon>Eukaryota</taxon>
        <taxon>Metazoa</taxon>
        <taxon>Spiralia</taxon>
        <taxon>Lophotrochozoa</taxon>
        <taxon>Mollusca</taxon>
        <taxon>Bivalvia</taxon>
        <taxon>Autobranchia</taxon>
        <taxon>Pteriomorphia</taxon>
        <taxon>Mytilida</taxon>
        <taxon>Mytiloidea</taxon>
        <taxon>Mytilidae</taxon>
        <taxon>Mytilinae</taxon>
        <taxon>Mytilus</taxon>
    </lineage>
</organism>
<dbReference type="GO" id="GO:0043197">
    <property type="term" value="C:dendritic spine"/>
    <property type="evidence" value="ECO:0007669"/>
    <property type="project" value="TreeGrafter"/>
</dbReference>
<feature type="compositionally biased region" description="Low complexity" evidence="1">
    <location>
        <begin position="178"/>
        <end position="199"/>
    </location>
</feature>
<feature type="compositionally biased region" description="Low complexity" evidence="1">
    <location>
        <begin position="754"/>
        <end position="764"/>
    </location>
</feature>
<evidence type="ECO:0000313" key="4">
    <source>
        <dbReference type="Proteomes" id="UP000683360"/>
    </source>
</evidence>
<feature type="region of interest" description="Disordered" evidence="1">
    <location>
        <begin position="333"/>
        <end position="367"/>
    </location>
</feature>
<feature type="region of interest" description="Disordered" evidence="1">
    <location>
        <begin position="890"/>
        <end position="1019"/>
    </location>
</feature>
<dbReference type="GO" id="GO:0030160">
    <property type="term" value="F:synaptic receptor adaptor activity"/>
    <property type="evidence" value="ECO:0007669"/>
    <property type="project" value="TreeGrafter"/>
</dbReference>
<feature type="compositionally biased region" description="Polar residues" evidence="1">
    <location>
        <begin position="337"/>
        <end position="351"/>
    </location>
</feature>
<dbReference type="PROSITE" id="PS50106">
    <property type="entry name" value="PDZ"/>
    <property type="match status" value="1"/>
</dbReference>
<dbReference type="PANTHER" id="PTHR24135">
    <property type="entry name" value="SH3 AND MULTIPLE ANKYRIN REPEAT DOMAINS PROTEIN"/>
    <property type="match status" value="1"/>
</dbReference>
<feature type="region of interest" description="Disordered" evidence="1">
    <location>
        <begin position="404"/>
        <end position="427"/>
    </location>
</feature>
<dbReference type="EMBL" id="CAJPWZ010002579">
    <property type="protein sequence ID" value="CAG2241121.1"/>
    <property type="molecule type" value="Genomic_DNA"/>
</dbReference>
<dbReference type="AlphaFoldDB" id="A0A8S3UIQ2"/>
<feature type="region of interest" description="Disordered" evidence="1">
    <location>
        <begin position="649"/>
        <end position="669"/>
    </location>
</feature>
<dbReference type="SMART" id="SM00228">
    <property type="entry name" value="PDZ"/>
    <property type="match status" value="1"/>
</dbReference>
<accession>A0A8S3UIQ2</accession>
<feature type="compositionally biased region" description="Basic and acidic residues" evidence="1">
    <location>
        <begin position="354"/>
        <end position="364"/>
    </location>
</feature>
<feature type="domain" description="PDZ" evidence="2">
    <location>
        <begin position="489"/>
        <end position="585"/>
    </location>
</feature>
<feature type="compositionally biased region" description="Basic and acidic residues" evidence="1">
    <location>
        <begin position="867"/>
        <end position="877"/>
    </location>
</feature>
<evidence type="ECO:0000259" key="2">
    <source>
        <dbReference type="PROSITE" id="PS50106"/>
    </source>
</evidence>
<dbReference type="InterPro" id="IPR051569">
    <property type="entry name" value="SHANK"/>
</dbReference>
<protein>
    <submittedName>
        <fullName evidence="3">SHANK</fullName>
    </submittedName>
</protein>
<dbReference type="InterPro" id="IPR001478">
    <property type="entry name" value="PDZ"/>
</dbReference>
<feature type="region of interest" description="Disordered" evidence="1">
    <location>
        <begin position="1"/>
        <end position="27"/>
    </location>
</feature>
<sequence length="1019" mass="111650">MTQNRVPKKQQAMSNGHLSAPPTVSGRKLPDFGLKKFIALPPGFKIKSPGTDQDYNLPRKPVPIKAVPLGLDGRTPVTTDYNGEINSFFTQPEPGNNKLTTFNRRTDSISSIDSIASSGFSDFSLDSNTGSERRGRYRKRSQSTPPDIGRQSRSSPVDRKIVQKIKTEYNQILNQLQKGNLNPKNQNNNNVKTVSSNGGNNSGFHSIEDFSDTSLDSLDLNDSTDWDVTFSHQSVPITGNHLGQNDNPSGQTTNIMHPQYLTLPRNFLSTSGGSELRVHKMDSVNRPVSSAHMNGGMYRNNGLVVYKPLNSGEFIMVGNHPEDSHGMMPATRVPLTDNRQSNLYKSRGLSSKQKKQEKLGDKNRTLPKNWAYVNKPIESVYQRPHSHSRPKLSLSAVPIDFEDGPSVLQRSVPPPNQPPPPPPQMLQSNTAAKALYTSAPDLLRLEQVYGATIRGPSHYSRKHNVPNQGPVYVFNQSQPNFVSDYAPRTVVLQRGPEGYGFILRGAKSQSTRNGELDFHPTPEFPALQYLDSVDPSSRADRAGLKPGDFILEINGENVVRASHDRVVQVIRNSGDTLAMKVVTVRPQQNPVNWQHMDGTMTLPSRATSSASASKKQGIEEQCTNDNVKQASGEDQLDLALAEFERENLEQHNVSTEQKTASIRAKHASKRVSCVDLSNIEGYDSEKSDHRSPSERIIHKYNTERKQSAMERSQSTPDLSDKKPEPVYATPVVPGSAGVQRRNDGTYVYAVPEDSLSMKSSTSTSERPKGPPPPPPGALGFKRPAPGVPKDEVVVQPANAEVVSINTIGSRTSLYARPEKISTAPQDDFESSFRPGASAKMTDEPKVKSKAHQRNSSLTSTNSGGSRQSDDKHSVSFAEDKVLDNAKTYLQKHPNAKLLVTADVHSNVKKQTGKYEPEPDYDIEDDKVKSKVTVISIGDRKTTDSEMKRYSVRSDIPAGNIPPPPSEPAPSPPAKSVAPAQTTVKSAAPQPAKAGAPLPSAAKSAAPNLLRQNLKHHLQK</sequence>
<feature type="compositionally biased region" description="Polar residues" evidence="1">
    <location>
        <begin position="803"/>
        <end position="812"/>
    </location>
</feature>
<gene>
    <name evidence="3" type="ORF">MEDL_53369</name>
</gene>
<feature type="region of interest" description="Disordered" evidence="1">
    <location>
        <begin position="700"/>
        <end position="877"/>
    </location>
</feature>
<feature type="compositionally biased region" description="Low complexity" evidence="1">
    <location>
        <begin position="604"/>
        <end position="613"/>
    </location>
</feature>
<feature type="compositionally biased region" description="Pro residues" evidence="1">
    <location>
        <begin position="412"/>
        <end position="424"/>
    </location>
</feature>
<dbReference type="Gene3D" id="2.30.42.10">
    <property type="match status" value="1"/>
</dbReference>
<comment type="caution">
    <text evidence="3">The sequence shown here is derived from an EMBL/GenBank/DDBJ whole genome shotgun (WGS) entry which is preliminary data.</text>
</comment>
<evidence type="ECO:0000256" key="1">
    <source>
        <dbReference type="SAM" id="MobiDB-lite"/>
    </source>
</evidence>
<feature type="compositionally biased region" description="Polar residues" evidence="1">
    <location>
        <begin position="1"/>
        <end position="17"/>
    </location>
</feature>
<reference evidence="3" key="1">
    <citation type="submission" date="2021-03" db="EMBL/GenBank/DDBJ databases">
        <authorList>
            <person name="Bekaert M."/>
        </authorList>
    </citation>
    <scope>NUCLEOTIDE SEQUENCE</scope>
</reference>
<feature type="compositionally biased region" description="Polar residues" evidence="1">
    <location>
        <begin position="650"/>
        <end position="660"/>
    </location>
</feature>